<reference evidence="2" key="1">
    <citation type="journal article" date="2020" name="Stud. Mycol.">
        <title>101 Dothideomycetes genomes: a test case for predicting lifestyles and emergence of pathogens.</title>
        <authorList>
            <person name="Haridas S."/>
            <person name="Albert R."/>
            <person name="Binder M."/>
            <person name="Bloem J."/>
            <person name="Labutti K."/>
            <person name="Salamov A."/>
            <person name="Andreopoulos B."/>
            <person name="Baker S."/>
            <person name="Barry K."/>
            <person name="Bills G."/>
            <person name="Bluhm B."/>
            <person name="Cannon C."/>
            <person name="Castanera R."/>
            <person name="Culley D."/>
            <person name="Daum C."/>
            <person name="Ezra D."/>
            <person name="Gonzalez J."/>
            <person name="Henrissat B."/>
            <person name="Kuo A."/>
            <person name="Liang C."/>
            <person name="Lipzen A."/>
            <person name="Lutzoni F."/>
            <person name="Magnuson J."/>
            <person name="Mondo S."/>
            <person name="Nolan M."/>
            <person name="Ohm R."/>
            <person name="Pangilinan J."/>
            <person name="Park H.-J."/>
            <person name="Ramirez L."/>
            <person name="Alfaro M."/>
            <person name="Sun H."/>
            <person name="Tritt A."/>
            <person name="Yoshinaga Y."/>
            <person name="Zwiers L.-H."/>
            <person name="Turgeon B."/>
            <person name="Goodwin S."/>
            <person name="Spatafora J."/>
            <person name="Crous P."/>
            <person name="Grigoriev I."/>
        </authorList>
    </citation>
    <scope>NUCLEOTIDE SEQUENCE</scope>
    <source>
        <strain evidence="2">CBS 675.92</strain>
    </source>
</reference>
<gene>
    <name evidence="2" type="ORF">CC80DRAFT_531114</name>
</gene>
<dbReference type="EMBL" id="ML976979">
    <property type="protein sequence ID" value="KAF1962149.1"/>
    <property type="molecule type" value="Genomic_DNA"/>
</dbReference>
<organism evidence="2 3">
    <name type="scientific">Byssothecium circinans</name>
    <dbReference type="NCBI Taxonomy" id="147558"/>
    <lineage>
        <taxon>Eukaryota</taxon>
        <taxon>Fungi</taxon>
        <taxon>Dikarya</taxon>
        <taxon>Ascomycota</taxon>
        <taxon>Pezizomycotina</taxon>
        <taxon>Dothideomycetes</taxon>
        <taxon>Pleosporomycetidae</taxon>
        <taxon>Pleosporales</taxon>
        <taxon>Massarineae</taxon>
        <taxon>Massarinaceae</taxon>
        <taxon>Byssothecium</taxon>
    </lineage>
</organism>
<proteinExistence type="predicted"/>
<evidence type="ECO:0000313" key="2">
    <source>
        <dbReference type="EMBL" id="KAF1962149.1"/>
    </source>
</evidence>
<accession>A0A6A5UDW5</accession>
<dbReference type="Proteomes" id="UP000800035">
    <property type="component" value="Unassembled WGS sequence"/>
</dbReference>
<dbReference type="AlphaFoldDB" id="A0A6A5UDW5"/>
<feature type="region of interest" description="Disordered" evidence="1">
    <location>
        <begin position="1"/>
        <end position="27"/>
    </location>
</feature>
<feature type="compositionally biased region" description="Low complexity" evidence="1">
    <location>
        <begin position="58"/>
        <end position="79"/>
    </location>
</feature>
<evidence type="ECO:0000313" key="3">
    <source>
        <dbReference type="Proteomes" id="UP000800035"/>
    </source>
</evidence>
<dbReference type="OrthoDB" id="3794732at2759"/>
<feature type="compositionally biased region" description="Polar residues" evidence="1">
    <location>
        <begin position="120"/>
        <end position="132"/>
    </location>
</feature>
<feature type="compositionally biased region" description="Basic and acidic residues" evidence="1">
    <location>
        <begin position="10"/>
        <end position="26"/>
    </location>
</feature>
<keyword evidence="3" id="KW-1185">Reference proteome</keyword>
<protein>
    <submittedName>
        <fullName evidence="2">Uncharacterized protein</fullName>
    </submittedName>
</protein>
<sequence length="396" mass="44212">MTRRASSGSRESRRYSSSTRNRDHSYIRVWAAPSSHAPYLEPSTTSPWVRRESYTQAYPPNARTSSSSSRYYNNPSNVSTPPGPTYASYCRSPSVPTRGLPSHARPASASTPVVRPGRGSISNAWPTVTSTPKAPPRSGGPSNDRQTGAPMPTAPRLSKPSRMPNIVSLCIRNSDVQWCTPVEASRIQTSAVLRRQMSPSNNPEYPLLVAEIVGPLYPMDMYHHYLTENKIAPLSQMKGRWSSKEGLSQWECDDLIACWRFGQQLEDEIFQDRVISNLMSRLREPGNETTGTALLKTLKSSQLIRNIWDTNNSEPFQKFVVDVIARYRTEADAKDFVDTIKYPVGFLSELYIAEVEAKPKSSRQKGIGRKVSFEEPLVEEFGLQYLSSSFASTSAS</sequence>
<evidence type="ECO:0000256" key="1">
    <source>
        <dbReference type="SAM" id="MobiDB-lite"/>
    </source>
</evidence>
<name>A0A6A5UDW5_9PLEO</name>
<feature type="region of interest" description="Disordered" evidence="1">
    <location>
        <begin position="57"/>
        <end position="159"/>
    </location>
</feature>